<proteinExistence type="predicted"/>
<accession>A0A4Y7TT53</accession>
<dbReference type="EMBL" id="QPFP01000004">
    <property type="protein sequence ID" value="TEB37365.1"/>
    <property type="molecule type" value="Genomic_DNA"/>
</dbReference>
<comment type="caution">
    <text evidence="1">The sequence shown here is derived from an EMBL/GenBank/DDBJ whole genome shotgun (WGS) entry which is preliminary data.</text>
</comment>
<keyword evidence="2" id="KW-1185">Reference proteome</keyword>
<dbReference type="AlphaFoldDB" id="A0A4Y7TT53"/>
<gene>
    <name evidence="1" type="ORF">FA13DRAFT_1726444</name>
</gene>
<protein>
    <submittedName>
        <fullName evidence="1">Uncharacterized protein</fullName>
    </submittedName>
</protein>
<dbReference type="Proteomes" id="UP000298030">
    <property type="component" value="Unassembled WGS sequence"/>
</dbReference>
<feature type="non-terminal residue" evidence="1">
    <location>
        <position position="64"/>
    </location>
</feature>
<dbReference type="OrthoDB" id="3118712at2759"/>
<reference evidence="1 2" key="1">
    <citation type="journal article" date="2019" name="Nat. Ecol. Evol.">
        <title>Megaphylogeny resolves global patterns of mushroom evolution.</title>
        <authorList>
            <person name="Varga T."/>
            <person name="Krizsan K."/>
            <person name="Foldi C."/>
            <person name="Dima B."/>
            <person name="Sanchez-Garcia M."/>
            <person name="Sanchez-Ramirez S."/>
            <person name="Szollosi G.J."/>
            <person name="Szarkandi J.G."/>
            <person name="Papp V."/>
            <person name="Albert L."/>
            <person name="Andreopoulos W."/>
            <person name="Angelini C."/>
            <person name="Antonin V."/>
            <person name="Barry K.W."/>
            <person name="Bougher N.L."/>
            <person name="Buchanan P."/>
            <person name="Buyck B."/>
            <person name="Bense V."/>
            <person name="Catcheside P."/>
            <person name="Chovatia M."/>
            <person name="Cooper J."/>
            <person name="Damon W."/>
            <person name="Desjardin D."/>
            <person name="Finy P."/>
            <person name="Geml J."/>
            <person name="Haridas S."/>
            <person name="Hughes K."/>
            <person name="Justo A."/>
            <person name="Karasinski D."/>
            <person name="Kautmanova I."/>
            <person name="Kiss B."/>
            <person name="Kocsube S."/>
            <person name="Kotiranta H."/>
            <person name="LaButti K.M."/>
            <person name="Lechner B.E."/>
            <person name="Liimatainen K."/>
            <person name="Lipzen A."/>
            <person name="Lukacs Z."/>
            <person name="Mihaltcheva S."/>
            <person name="Morgado L.N."/>
            <person name="Niskanen T."/>
            <person name="Noordeloos M.E."/>
            <person name="Ohm R.A."/>
            <person name="Ortiz-Santana B."/>
            <person name="Ovrebo C."/>
            <person name="Racz N."/>
            <person name="Riley R."/>
            <person name="Savchenko A."/>
            <person name="Shiryaev A."/>
            <person name="Soop K."/>
            <person name="Spirin V."/>
            <person name="Szebenyi C."/>
            <person name="Tomsovsky M."/>
            <person name="Tulloss R.E."/>
            <person name="Uehling J."/>
            <person name="Grigoriev I.V."/>
            <person name="Vagvolgyi C."/>
            <person name="Papp T."/>
            <person name="Martin F.M."/>
            <person name="Miettinen O."/>
            <person name="Hibbett D.S."/>
            <person name="Nagy L.G."/>
        </authorList>
    </citation>
    <scope>NUCLEOTIDE SEQUENCE [LARGE SCALE GENOMIC DNA]</scope>
    <source>
        <strain evidence="1 2">FP101781</strain>
    </source>
</reference>
<name>A0A4Y7TT53_COPMI</name>
<evidence type="ECO:0000313" key="2">
    <source>
        <dbReference type="Proteomes" id="UP000298030"/>
    </source>
</evidence>
<evidence type="ECO:0000313" key="1">
    <source>
        <dbReference type="EMBL" id="TEB37365.1"/>
    </source>
</evidence>
<sequence length="64" mass="7247">MPPPYELIFGQSSPAIDRDVWDILPTEILQQVFLYASPNVYHDPELVEVRISQATIASCTRVCL</sequence>
<organism evidence="1 2">
    <name type="scientific">Coprinellus micaceus</name>
    <name type="common">Glistening ink-cap mushroom</name>
    <name type="synonym">Coprinus micaceus</name>
    <dbReference type="NCBI Taxonomy" id="71717"/>
    <lineage>
        <taxon>Eukaryota</taxon>
        <taxon>Fungi</taxon>
        <taxon>Dikarya</taxon>
        <taxon>Basidiomycota</taxon>
        <taxon>Agaricomycotina</taxon>
        <taxon>Agaricomycetes</taxon>
        <taxon>Agaricomycetidae</taxon>
        <taxon>Agaricales</taxon>
        <taxon>Agaricineae</taxon>
        <taxon>Psathyrellaceae</taxon>
        <taxon>Coprinellus</taxon>
    </lineage>
</organism>